<dbReference type="Proteomes" id="UP000265040">
    <property type="component" value="Chromosome 2"/>
</dbReference>
<accession>A0A3Q1I5F2</accession>
<evidence type="ECO:0000256" key="6">
    <source>
        <dbReference type="ARBA" id="ARBA00022723"/>
    </source>
</evidence>
<dbReference type="GO" id="GO:0006302">
    <property type="term" value="P:double-strand break repair"/>
    <property type="evidence" value="ECO:0007669"/>
    <property type="project" value="TreeGrafter"/>
</dbReference>
<evidence type="ECO:0000259" key="13">
    <source>
        <dbReference type="Pfam" id="PF03372"/>
    </source>
</evidence>
<comment type="cofactor">
    <cofactor evidence="1">
        <name>Mn(2+)</name>
        <dbReference type="ChEBI" id="CHEBI:29035"/>
    </cofactor>
</comment>
<dbReference type="SUPFAM" id="SSF56219">
    <property type="entry name" value="DNase I-like"/>
    <property type="match status" value="1"/>
</dbReference>
<comment type="cofactor">
    <cofactor evidence="2">
        <name>Mg(2+)</name>
        <dbReference type="ChEBI" id="CHEBI:18420"/>
    </cofactor>
</comment>
<evidence type="ECO:0000256" key="1">
    <source>
        <dbReference type="ARBA" id="ARBA00001936"/>
    </source>
</evidence>
<dbReference type="Ensembl" id="ENSATET00000015632.3">
    <property type="protein sequence ID" value="ENSATEP00000015390.2"/>
    <property type="gene ID" value="ENSATEG00000010663.3"/>
</dbReference>
<proteinExistence type="predicted"/>
<evidence type="ECO:0000256" key="9">
    <source>
        <dbReference type="ARBA" id="ARBA00022842"/>
    </source>
</evidence>
<dbReference type="PANTHER" id="PTHR15822:SF4">
    <property type="entry name" value="TYROSYL-DNA PHOSPHODIESTERASE 2"/>
    <property type="match status" value="1"/>
</dbReference>
<dbReference type="InterPro" id="IPR051547">
    <property type="entry name" value="TDP2-like"/>
</dbReference>
<evidence type="ECO:0000256" key="8">
    <source>
        <dbReference type="ARBA" id="ARBA00022801"/>
    </source>
</evidence>
<keyword evidence="9" id="KW-0460">Magnesium</keyword>
<dbReference type="OrthoDB" id="9975959at2759"/>
<dbReference type="GO" id="GO:0004518">
    <property type="term" value="F:nuclease activity"/>
    <property type="evidence" value="ECO:0007669"/>
    <property type="project" value="UniProtKB-KW"/>
</dbReference>
<dbReference type="GO" id="GO:0005737">
    <property type="term" value="C:cytoplasm"/>
    <property type="evidence" value="ECO:0007669"/>
    <property type="project" value="TreeGrafter"/>
</dbReference>
<keyword evidence="11" id="KW-0539">Nucleus</keyword>
<evidence type="ECO:0000256" key="3">
    <source>
        <dbReference type="ARBA" id="ARBA00004322"/>
    </source>
</evidence>
<keyword evidence="5" id="KW-0540">Nuclease</keyword>
<reference evidence="14" key="2">
    <citation type="submission" date="2025-08" db="UniProtKB">
        <authorList>
            <consortium name="Ensembl"/>
        </authorList>
    </citation>
    <scope>IDENTIFICATION</scope>
</reference>
<dbReference type="AlphaFoldDB" id="A0A3Q1I5F2"/>
<dbReference type="InParanoid" id="A0A3Q1I5F2"/>
<evidence type="ECO:0000313" key="15">
    <source>
        <dbReference type="Proteomes" id="UP000265040"/>
    </source>
</evidence>
<organism evidence="14 15">
    <name type="scientific">Anabas testudineus</name>
    <name type="common">Climbing perch</name>
    <name type="synonym">Anthias testudineus</name>
    <dbReference type="NCBI Taxonomy" id="64144"/>
    <lineage>
        <taxon>Eukaryota</taxon>
        <taxon>Metazoa</taxon>
        <taxon>Chordata</taxon>
        <taxon>Craniata</taxon>
        <taxon>Vertebrata</taxon>
        <taxon>Euteleostomi</taxon>
        <taxon>Actinopterygii</taxon>
        <taxon>Neopterygii</taxon>
        <taxon>Teleostei</taxon>
        <taxon>Neoteleostei</taxon>
        <taxon>Acanthomorphata</taxon>
        <taxon>Anabantaria</taxon>
        <taxon>Anabantiformes</taxon>
        <taxon>Anabantoidei</taxon>
        <taxon>Anabantidae</taxon>
        <taxon>Anabas</taxon>
    </lineage>
</organism>
<evidence type="ECO:0000256" key="5">
    <source>
        <dbReference type="ARBA" id="ARBA00022722"/>
    </source>
</evidence>
<evidence type="ECO:0000256" key="12">
    <source>
        <dbReference type="ARBA" id="ARBA00031304"/>
    </source>
</evidence>
<evidence type="ECO:0000256" key="11">
    <source>
        <dbReference type="ARBA" id="ARBA00023242"/>
    </source>
</evidence>
<dbReference type="Pfam" id="PF03372">
    <property type="entry name" value="Exo_endo_phos"/>
    <property type="match status" value="1"/>
</dbReference>
<keyword evidence="10" id="KW-0234">DNA repair</keyword>
<dbReference type="Gene3D" id="3.60.10.10">
    <property type="entry name" value="Endonuclease/exonuclease/phosphatase"/>
    <property type="match status" value="1"/>
</dbReference>
<keyword evidence="8" id="KW-0378">Hydrolase</keyword>
<dbReference type="GO" id="GO:0016605">
    <property type="term" value="C:PML body"/>
    <property type="evidence" value="ECO:0007669"/>
    <property type="project" value="UniProtKB-SubCell"/>
</dbReference>
<protein>
    <recommendedName>
        <fullName evidence="4">Tyrosyl-DNA phosphodiesterase 2</fullName>
    </recommendedName>
    <alternativeName>
        <fullName evidence="12">5'-tyrosyl-DNA phosphodiesterase</fullName>
    </alternativeName>
</protein>
<evidence type="ECO:0000256" key="10">
    <source>
        <dbReference type="ARBA" id="ARBA00023204"/>
    </source>
</evidence>
<name>A0A3Q1I5F2_ANATE</name>
<reference evidence="14" key="1">
    <citation type="submission" date="2021-04" db="EMBL/GenBank/DDBJ databases">
        <authorList>
            <consortium name="Wellcome Sanger Institute Data Sharing"/>
        </authorList>
    </citation>
    <scope>NUCLEOTIDE SEQUENCE [LARGE SCALE GENOMIC DNA]</scope>
</reference>
<dbReference type="InterPro" id="IPR005135">
    <property type="entry name" value="Endo/exonuclease/phosphatase"/>
</dbReference>
<dbReference type="InterPro" id="IPR036691">
    <property type="entry name" value="Endo/exonu/phosph_ase_sf"/>
</dbReference>
<dbReference type="FunFam" id="3.60.10.10:FF:000024">
    <property type="entry name" value="Tyrosyl-DNA phosphodiesterase 2"/>
    <property type="match status" value="1"/>
</dbReference>
<keyword evidence="7" id="KW-0227">DNA damage</keyword>
<dbReference type="CDD" id="cd09080">
    <property type="entry name" value="TDP2"/>
    <property type="match status" value="1"/>
</dbReference>
<dbReference type="GO" id="GO:0070260">
    <property type="term" value="F:5'-tyrosyl-DNA phosphodiesterase activity"/>
    <property type="evidence" value="ECO:0007669"/>
    <property type="project" value="TreeGrafter"/>
</dbReference>
<sequence length="299" mass="34324">MLLIMRQSSTLCYSLLKLPSCTEAEAASCSRDTVETKEKPLEQDDDKLSLITWNVDGLDGVQQARRARALCCYLTQYSPDVVFLQEIIQPFARFLHSCLAADYTIIEGGKEGYFTMMLLKKSSITLERSGIVAYPATHMMRNLLVARVLFKGQKFCLMTSHFESCKANAAERKRQLRLVMRRMSKAREDVTVLFGGDTNLRDAEVAEVGLPSDICDVWEQLGEPEHCRYTWDTEANTNREMRFKSRFRFDRVYLRPATMDRVPQLEPDSMALVGLEKLKCGRFTSDHWGVYCTFSAEWK</sequence>
<dbReference type="GO" id="GO:0003697">
    <property type="term" value="F:single-stranded DNA binding"/>
    <property type="evidence" value="ECO:0007669"/>
    <property type="project" value="TreeGrafter"/>
</dbReference>
<evidence type="ECO:0000256" key="4">
    <source>
        <dbReference type="ARBA" id="ARBA00017870"/>
    </source>
</evidence>
<evidence type="ECO:0000256" key="2">
    <source>
        <dbReference type="ARBA" id="ARBA00001946"/>
    </source>
</evidence>
<keyword evidence="6" id="KW-0479">Metal-binding</keyword>
<dbReference type="GO" id="GO:0046872">
    <property type="term" value="F:metal ion binding"/>
    <property type="evidence" value="ECO:0007669"/>
    <property type="project" value="UniProtKB-KW"/>
</dbReference>
<evidence type="ECO:0000256" key="7">
    <source>
        <dbReference type="ARBA" id="ARBA00022763"/>
    </source>
</evidence>
<dbReference type="GeneTree" id="ENSGT00390000014242"/>
<feature type="domain" description="Endonuclease/exonuclease/phosphatase" evidence="13">
    <location>
        <begin position="51"/>
        <end position="287"/>
    </location>
</feature>
<reference evidence="14" key="3">
    <citation type="submission" date="2025-09" db="UniProtKB">
        <authorList>
            <consortium name="Ensembl"/>
        </authorList>
    </citation>
    <scope>IDENTIFICATION</scope>
</reference>
<dbReference type="PANTHER" id="PTHR15822">
    <property type="entry name" value="TRAF AND TNF RECEPTOR-ASSOCIATED PROTEIN"/>
    <property type="match status" value="1"/>
</dbReference>
<comment type="subcellular location">
    <subcellularLocation>
        <location evidence="3">Nucleus</location>
        <location evidence="3">PML body</location>
    </subcellularLocation>
</comment>
<evidence type="ECO:0000313" key="14">
    <source>
        <dbReference type="Ensembl" id="ENSATEP00000015390.2"/>
    </source>
</evidence>
<keyword evidence="15" id="KW-1185">Reference proteome</keyword>